<organism evidence="1">
    <name type="scientific">Nonomuraea gerenzanensis</name>
    <dbReference type="NCBI Taxonomy" id="93944"/>
    <lineage>
        <taxon>Bacteria</taxon>
        <taxon>Bacillati</taxon>
        <taxon>Actinomycetota</taxon>
        <taxon>Actinomycetes</taxon>
        <taxon>Streptosporangiales</taxon>
        <taxon>Streptosporangiaceae</taxon>
        <taxon>Nonomuraea</taxon>
    </lineage>
</organism>
<dbReference type="AlphaFoldDB" id="A0A1M4EQ90"/>
<name>A0A1M4EQ90_9ACTN</name>
<reference evidence="1" key="1">
    <citation type="submission" date="2016-04" db="EMBL/GenBank/DDBJ databases">
        <authorList>
            <person name="Evans L.H."/>
            <person name="Alamgir A."/>
            <person name="Owens N."/>
            <person name="Weber N.D."/>
            <person name="Virtaneva K."/>
            <person name="Barbian K."/>
            <person name="Babar A."/>
            <person name="Rosenke K."/>
        </authorList>
    </citation>
    <scope>NUCLEOTIDE SEQUENCE</scope>
    <source>
        <strain evidence="1">Nono1</strain>
    </source>
</reference>
<sequence>MNGAATKDEIDHVTHPASNESMNLVMWYNARRRWRFHDRPDY</sequence>
<proteinExistence type="predicted"/>
<protein>
    <submittedName>
        <fullName evidence="1">Uncharacterized protein</fullName>
    </submittedName>
</protein>
<dbReference type="EMBL" id="LT559118">
    <property type="protein sequence ID" value="SBP01031.1"/>
    <property type="molecule type" value="Genomic_DNA"/>
</dbReference>
<evidence type="ECO:0000313" key="1">
    <source>
        <dbReference type="EMBL" id="SBP01031.1"/>
    </source>
</evidence>
<gene>
    <name evidence="1" type="ORF">BN4615_P10547</name>
</gene>
<accession>A0A1M4EQ90</accession>